<protein>
    <submittedName>
        <fullName evidence="2">VanZ family protein</fullName>
    </submittedName>
</protein>
<dbReference type="RefSeq" id="WP_312642347.1">
    <property type="nucleotide sequence ID" value="NZ_CP116967.1"/>
</dbReference>
<dbReference type="NCBIfam" id="NF037970">
    <property type="entry name" value="vanZ_1"/>
    <property type="match status" value="1"/>
</dbReference>
<dbReference type="AlphaFoldDB" id="A0AA96GFD6"/>
<dbReference type="Proteomes" id="UP001302719">
    <property type="component" value="Chromosome"/>
</dbReference>
<evidence type="ECO:0000313" key="3">
    <source>
        <dbReference type="Proteomes" id="UP001302719"/>
    </source>
</evidence>
<keyword evidence="3" id="KW-1185">Reference proteome</keyword>
<proteinExistence type="predicted"/>
<gene>
    <name evidence="2" type="ORF">PP769_16935</name>
</gene>
<keyword evidence="1" id="KW-0472">Membrane</keyword>
<organism evidence="2 3">
    <name type="scientific">Candidatus Nitrospira allomarina</name>
    <dbReference type="NCBI Taxonomy" id="3020900"/>
    <lineage>
        <taxon>Bacteria</taxon>
        <taxon>Pseudomonadati</taxon>
        <taxon>Nitrospirota</taxon>
        <taxon>Nitrospiria</taxon>
        <taxon>Nitrospirales</taxon>
        <taxon>Nitrospiraceae</taxon>
        <taxon>Nitrospira</taxon>
    </lineage>
</organism>
<keyword evidence="1" id="KW-1133">Transmembrane helix</keyword>
<reference evidence="2 3" key="1">
    <citation type="submission" date="2023-01" db="EMBL/GenBank/DDBJ databases">
        <title>Cultivation and genomic characterization of new, ubiquitous marine nitrite-oxidizing bacteria from the Nitrospirales.</title>
        <authorList>
            <person name="Mueller A.J."/>
            <person name="Daebeler A."/>
            <person name="Herbold C.W."/>
            <person name="Kirkegaard R.H."/>
            <person name="Daims H."/>
        </authorList>
    </citation>
    <scope>NUCLEOTIDE SEQUENCE [LARGE SCALE GENOMIC DNA]</scope>
    <source>
        <strain evidence="2 3">VA</strain>
    </source>
</reference>
<dbReference type="EMBL" id="CP116967">
    <property type="protein sequence ID" value="WNM57634.1"/>
    <property type="molecule type" value="Genomic_DNA"/>
</dbReference>
<dbReference type="KEGG" id="nall:PP769_16935"/>
<sequence>MIEQVVTDQTGEKFNQRSMRSRFMAPGLVLALIGGIALLWIPVPSHTILLKAFYDFCHFPLFGGVAILLLYLARQLGESRGWSVGRQYGTAFIGAVTLGVLTEGVQSFSSSRFAEWSDLWRDVSGAVAALGFSVTYDPRFTGRVATWRLAPRKHMVHAGVGLLVVIALSPVAVWTYAYGDRATRFPSLVQFSSEWEMMFLKGRDCAVQIVPPPSGWKKSQVDTVGHMVCYPAHYPGIRLEEPYPDWRGYSHFGVEVYSELPVARSLNIRINDAHHTHEYADRFNQAVIISPGLNHIHILLDDIRHAPLGRELDLGAIRNVMLFAIGPKEEFSLYVDNIRLE</sequence>
<evidence type="ECO:0000256" key="1">
    <source>
        <dbReference type="SAM" id="Phobius"/>
    </source>
</evidence>
<keyword evidence="1" id="KW-0812">Transmembrane</keyword>
<name>A0AA96GFD6_9BACT</name>
<feature type="transmembrane region" description="Helical" evidence="1">
    <location>
        <begin position="156"/>
        <end position="177"/>
    </location>
</feature>
<feature type="transmembrane region" description="Helical" evidence="1">
    <location>
        <begin position="53"/>
        <end position="73"/>
    </location>
</feature>
<feature type="transmembrane region" description="Helical" evidence="1">
    <location>
        <begin position="23"/>
        <end position="41"/>
    </location>
</feature>
<accession>A0AA96GFD6</accession>
<evidence type="ECO:0000313" key="2">
    <source>
        <dbReference type="EMBL" id="WNM57634.1"/>
    </source>
</evidence>